<evidence type="ECO:0000313" key="2">
    <source>
        <dbReference type="Proteomes" id="UP000253562"/>
    </source>
</evidence>
<proteinExistence type="predicted"/>
<evidence type="ECO:0000313" key="1">
    <source>
        <dbReference type="EMBL" id="RCS43942.1"/>
    </source>
</evidence>
<protein>
    <submittedName>
        <fullName evidence="1">Uncharacterized protein</fullName>
    </submittedName>
</protein>
<dbReference type="AlphaFoldDB" id="A0A368KML6"/>
<name>A0A368KML6_9BACT</name>
<comment type="caution">
    <text evidence="1">The sequence shown here is derived from an EMBL/GenBank/DDBJ whole genome shotgun (WGS) entry which is preliminary data.</text>
</comment>
<dbReference type="EMBL" id="QPEX01000037">
    <property type="protein sequence ID" value="RCS43942.1"/>
    <property type="molecule type" value="Genomic_DNA"/>
</dbReference>
<gene>
    <name evidence="1" type="ORF">DTL42_18320</name>
</gene>
<reference evidence="1 2" key="1">
    <citation type="submission" date="2018-07" db="EMBL/GenBank/DDBJ databases">
        <title>Comparative genomes isolates from brazilian mangrove.</title>
        <authorList>
            <person name="De Araujo J.E."/>
            <person name="Taketani R.G."/>
            <person name="Silva M.C.P."/>
            <person name="Lourenco M.V."/>
            <person name="Oliveira V.M."/>
            <person name="Andreote F.D."/>
        </authorList>
    </citation>
    <scope>NUCLEOTIDE SEQUENCE [LARGE SCALE GENOMIC DNA]</scope>
    <source>
        <strain evidence="1 2">HEX PRIS-MGV</strain>
    </source>
</reference>
<dbReference type="OrthoDB" id="9920598at2"/>
<dbReference type="RefSeq" id="WP_114370658.1">
    <property type="nucleotide sequence ID" value="NZ_QPEX01000037.1"/>
</dbReference>
<accession>A0A368KML6</accession>
<sequence>MPWPYRHIILVAAADREAANAIAASIDPDDGSGTFGIPLSPTAAEPATHYGCSTASEFAMAEAMFEAQPVLSSVKWWRLEAASGQLIDSNTLHGLPGQRWTWSDALQAANLLPIVGEEP</sequence>
<dbReference type="Proteomes" id="UP000253562">
    <property type="component" value="Unassembled WGS sequence"/>
</dbReference>
<organism evidence="1 2">
    <name type="scientific">Bremerella cremea</name>
    <dbReference type="NCBI Taxonomy" id="1031537"/>
    <lineage>
        <taxon>Bacteria</taxon>
        <taxon>Pseudomonadati</taxon>
        <taxon>Planctomycetota</taxon>
        <taxon>Planctomycetia</taxon>
        <taxon>Pirellulales</taxon>
        <taxon>Pirellulaceae</taxon>
        <taxon>Bremerella</taxon>
    </lineage>
</organism>